<name>A0A3B1CWP3_9ZZZZ</name>
<protein>
    <submittedName>
        <fullName evidence="1">Uncharacterized protein</fullName>
    </submittedName>
</protein>
<sequence>MGLYELLREYAVEINVQQEPSSATPELGYSLSLFHTGLLESGLPADGPDDNPLLTASPQEIDGVCLSYFVVAFLPFSSISRDNEMNTILFDVYSFFKWMDKSEIEHGLGKRNLMGMIKELCSMQARCLKLSHLLDDESGRVLESNPDVVKTVNDVFTVMKIEKNMLTLEGQNDNESFRLRLPAEIIPLVELQDYLELVLGDTTESWVLIEAGQVFPDFPMDDLTNGNSPSN</sequence>
<gene>
    <name evidence="1" type="ORF">MNBD_NITROSPINAE05-1009</name>
</gene>
<proteinExistence type="predicted"/>
<organism evidence="1">
    <name type="scientific">hydrothermal vent metagenome</name>
    <dbReference type="NCBI Taxonomy" id="652676"/>
    <lineage>
        <taxon>unclassified sequences</taxon>
        <taxon>metagenomes</taxon>
        <taxon>ecological metagenomes</taxon>
    </lineage>
</organism>
<reference evidence="1" key="1">
    <citation type="submission" date="2018-06" db="EMBL/GenBank/DDBJ databases">
        <authorList>
            <person name="Zhirakovskaya E."/>
        </authorList>
    </citation>
    <scope>NUCLEOTIDE SEQUENCE</scope>
</reference>
<evidence type="ECO:0000313" key="1">
    <source>
        <dbReference type="EMBL" id="VAX32842.1"/>
    </source>
</evidence>
<accession>A0A3B1CWP3</accession>
<dbReference type="EMBL" id="UOGG01000224">
    <property type="protein sequence ID" value="VAX32842.1"/>
    <property type="molecule type" value="Genomic_DNA"/>
</dbReference>
<dbReference type="AlphaFoldDB" id="A0A3B1CWP3"/>